<feature type="domain" description="Peripheral subunit-binding (PSBD)" evidence="13">
    <location>
        <begin position="185"/>
        <end position="222"/>
    </location>
</feature>
<comment type="catalytic activity">
    <reaction evidence="9">
        <text>N(6)-[(R)-dihydrolipoyl]-L-lysyl-[protein] + 2-methylpropanoyl-CoA = N(6)-[(R)-S(8)-2-methylpropanoyldihydrolipoyl]-L-lysyl-[protein] + CoA</text>
        <dbReference type="Rhea" id="RHEA:18865"/>
        <dbReference type="Rhea" id="RHEA-COMP:10475"/>
        <dbReference type="Rhea" id="RHEA-COMP:10497"/>
        <dbReference type="ChEBI" id="CHEBI:57287"/>
        <dbReference type="ChEBI" id="CHEBI:57338"/>
        <dbReference type="ChEBI" id="CHEBI:83100"/>
        <dbReference type="ChEBI" id="CHEBI:83142"/>
        <dbReference type="EC" id="2.3.1.168"/>
    </reaction>
    <physiologicalReaction direction="left-to-right" evidence="9">
        <dbReference type="Rhea" id="RHEA:18866"/>
    </physiologicalReaction>
</comment>
<dbReference type="Gene3D" id="4.10.320.10">
    <property type="entry name" value="E3-binding domain"/>
    <property type="match status" value="1"/>
</dbReference>
<dbReference type="InterPro" id="IPR003016">
    <property type="entry name" value="2-oxoA_DH_lipoyl-BS"/>
</dbReference>
<dbReference type="GO" id="GO:0031405">
    <property type="term" value="F:lipoic acid binding"/>
    <property type="evidence" value="ECO:0007669"/>
    <property type="project" value="TreeGrafter"/>
</dbReference>
<dbReference type="PANTHER" id="PTHR43178">
    <property type="entry name" value="DIHYDROLIPOAMIDE ACETYLTRANSFERASE COMPONENT OF PYRUVATE DEHYDROGENASE COMPLEX"/>
    <property type="match status" value="1"/>
</dbReference>
<evidence type="ECO:0000256" key="11">
    <source>
        <dbReference type="SAM" id="MobiDB-lite"/>
    </source>
</evidence>
<keyword evidence="8 10" id="KW-0012">Acyltransferase</keyword>
<comment type="subcellular location">
    <subcellularLocation>
        <location evidence="2">Mitochondrion matrix</location>
    </subcellularLocation>
</comment>
<dbReference type="FunFam" id="3.30.559.10:FF:000027">
    <property type="entry name" value="Dihydrolipoamide acetyltransferase component of pyruvate dehydrogenase complex"/>
    <property type="match status" value="1"/>
</dbReference>
<evidence type="ECO:0000259" key="12">
    <source>
        <dbReference type="PROSITE" id="PS50968"/>
    </source>
</evidence>
<evidence type="ECO:0000256" key="10">
    <source>
        <dbReference type="RuleBase" id="RU003423"/>
    </source>
</evidence>
<keyword evidence="7" id="KW-0496">Mitochondrion</keyword>
<dbReference type="GO" id="GO:0005759">
    <property type="term" value="C:mitochondrial matrix"/>
    <property type="evidence" value="ECO:0007669"/>
    <property type="project" value="UniProtKB-SubCell"/>
</dbReference>
<dbReference type="EMBL" id="VIIS01001914">
    <property type="protein sequence ID" value="KAF0291033.1"/>
    <property type="molecule type" value="Genomic_DNA"/>
</dbReference>
<keyword evidence="15" id="KW-1185">Reference proteome</keyword>
<evidence type="ECO:0000256" key="4">
    <source>
        <dbReference type="ARBA" id="ARBA00022679"/>
    </source>
</evidence>
<gene>
    <name evidence="14" type="primary">Dbt</name>
    <name evidence="14" type="ORF">FJT64_010802</name>
</gene>
<dbReference type="Proteomes" id="UP000440578">
    <property type="component" value="Unassembled WGS sequence"/>
</dbReference>
<dbReference type="OrthoDB" id="202158at2759"/>
<evidence type="ECO:0000256" key="1">
    <source>
        <dbReference type="ARBA" id="ARBA00001938"/>
    </source>
</evidence>
<dbReference type="PANTHER" id="PTHR43178:SF5">
    <property type="entry name" value="LIPOAMIDE ACYLTRANSFERASE COMPONENT OF BRANCHED-CHAIN ALPHA-KETO ACID DEHYDROGENASE COMPLEX, MITOCHONDRIAL"/>
    <property type="match status" value="1"/>
</dbReference>
<dbReference type="InterPro" id="IPR000089">
    <property type="entry name" value="Biotin_lipoyl"/>
</dbReference>
<keyword evidence="5 10" id="KW-0450">Lipoyl</keyword>
<dbReference type="InterPro" id="IPR001078">
    <property type="entry name" value="2-oxoacid_DH_actylTfrase"/>
</dbReference>
<evidence type="ECO:0000313" key="15">
    <source>
        <dbReference type="Proteomes" id="UP000440578"/>
    </source>
</evidence>
<evidence type="ECO:0000313" key="14">
    <source>
        <dbReference type="EMBL" id="KAF0291033.1"/>
    </source>
</evidence>
<dbReference type="Pfam" id="PF00364">
    <property type="entry name" value="Biotin_lipoyl"/>
    <property type="match status" value="1"/>
</dbReference>
<evidence type="ECO:0000256" key="6">
    <source>
        <dbReference type="ARBA" id="ARBA00022946"/>
    </source>
</evidence>
<dbReference type="PROSITE" id="PS50968">
    <property type="entry name" value="BIOTINYL_LIPOYL"/>
    <property type="match status" value="1"/>
</dbReference>
<reference evidence="14 15" key="1">
    <citation type="submission" date="2019-07" db="EMBL/GenBank/DDBJ databases">
        <title>Draft genome assembly of a fouling barnacle, Amphibalanus amphitrite (Darwin, 1854): The first reference genome for Thecostraca.</title>
        <authorList>
            <person name="Kim W."/>
        </authorList>
    </citation>
    <scope>NUCLEOTIDE SEQUENCE [LARGE SCALE GENOMIC DNA]</scope>
    <source>
        <strain evidence="14">SNU_AA5</strain>
        <tissue evidence="14">Soma without cirri and trophi</tissue>
    </source>
</reference>
<dbReference type="Pfam" id="PF00198">
    <property type="entry name" value="2-oxoacid_dh"/>
    <property type="match status" value="1"/>
</dbReference>
<keyword evidence="6" id="KW-0809">Transit peptide</keyword>
<dbReference type="Gene3D" id="3.30.559.10">
    <property type="entry name" value="Chloramphenicol acetyltransferase-like domain"/>
    <property type="match status" value="1"/>
</dbReference>
<evidence type="ECO:0000256" key="7">
    <source>
        <dbReference type="ARBA" id="ARBA00023128"/>
    </source>
</evidence>
<feature type="compositionally biased region" description="Low complexity" evidence="11">
    <location>
        <begin position="234"/>
        <end position="246"/>
    </location>
</feature>
<dbReference type="PROSITE" id="PS51826">
    <property type="entry name" value="PSBD"/>
    <property type="match status" value="1"/>
</dbReference>
<feature type="region of interest" description="Disordered" evidence="11">
    <location>
        <begin position="224"/>
        <end position="256"/>
    </location>
</feature>
<evidence type="ECO:0000259" key="13">
    <source>
        <dbReference type="PROSITE" id="PS51826"/>
    </source>
</evidence>
<dbReference type="InterPro" id="IPR011053">
    <property type="entry name" value="Single_hybrid_motif"/>
</dbReference>
<dbReference type="InterPro" id="IPR004167">
    <property type="entry name" value="PSBD"/>
</dbReference>
<dbReference type="FunFam" id="4.10.320.10:FF:000002">
    <property type="entry name" value="Dihydrolipoamide acetyltransferase component of pyruvate dehydrogenase complex"/>
    <property type="match status" value="1"/>
</dbReference>
<feature type="domain" description="Lipoyl-binding" evidence="12">
    <location>
        <begin position="75"/>
        <end position="150"/>
    </location>
</feature>
<organism evidence="14 15">
    <name type="scientific">Amphibalanus amphitrite</name>
    <name type="common">Striped barnacle</name>
    <name type="synonym">Balanus amphitrite</name>
    <dbReference type="NCBI Taxonomy" id="1232801"/>
    <lineage>
        <taxon>Eukaryota</taxon>
        <taxon>Metazoa</taxon>
        <taxon>Ecdysozoa</taxon>
        <taxon>Arthropoda</taxon>
        <taxon>Crustacea</taxon>
        <taxon>Multicrustacea</taxon>
        <taxon>Cirripedia</taxon>
        <taxon>Thoracica</taxon>
        <taxon>Thoracicalcarea</taxon>
        <taxon>Balanomorpha</taxon>
        <taxon>Balanoidea</taxon>
        <taxon>Balanidae</taxon>
        <taxon>Amphibalaninae</taxon>
        <taxon>Amphibalanus</taxon>
    </lineage>
</organism>
<dbReference type="Pfam" id="PF02817">
    <property type="entry name" value="E3_binding"/>
    <property type="match status" value="1"/>
</dbReference>
<accession>A0A6A4VBJ1</accession>
<comment type="caution">
    <text evidence="14">The sequence shown here is derived from an EMBL/GenBank/DDBJ whole genome shotgun (WGS) entry which is preliminary data.</text>
</comment>
<dbReference type="PROSITE" id="PS00189">
    <property type="entry name" value="LIPOYL"/>
    <property type="match status" value="1"/>
</dbReference>
<evidence type="ECO:0000256" key="5">
    <source>
        <dbReference type="ARBA" id="ARBA00022823"/>
    </source>
</evidence>
<comment type="cofactor">
    <cofactor evidence="1 10">
        <name>(R)-lipoate</name>
        <dbReference type="ChEBI" id="CHEBI:83088"/>
    </cofactor>
</comment>
<dbReference type="GO" id="GO:0005829">
    <property type="term" value="C:cytosol"/>
    <property type="evidence" value="ECO:0007669"/>
    <property type="project" value="UniProtKB-ARBA"/>
</dbReference>
<evidence type="ECO:0000256" key="9">
    <source>
        <dbReference type="ARBA" id="ARBA00051775"/>
    </source>
</evidence>
<dbReference type="GO" id="GO:0043754">
    <property type="term" value="F:dihydrolipoamide branched chain acyltransferase activity"/>
    <property type="evidence" value="ECO:0007669"/>
    <property type="project" value="UniProtKB-EC"/>
</dbReference>
<evidence type="ECO:0000256" key="2">
    <source>
        <dbReference type="ARBA" id="ARBA00004305"/>
    </source>
</evidence>
<dbReference type="SUPFAM" id="SSF47005">
    <property type="entry name" value="Peripheral subunit-binding domain of 2-oxo acid dehydrogenase complex"/>
    <property type="match status" value="1"/>
</dbReference>
<dbReference type="AlphaFoldDB" id="A0A6A4VBJ1"/>
<evidence type="ECO:0000256" key="8">
    <source>
        <dbReference type="ARBA" id="ARBA00023315"/>
    </source>
</evidence>
<dbReference type="SUPFAM" id="SSF52777">
    <property type="entry name" value="CoA-dependent acyltransferases"/>
    <property type="match status" value="1"/>
</dbReference>
<evidence type="ECO:0000256" key="3">
    <source>
        <dbReference type="ARBA" id="ARBA00007317"/>
    </source>
</evidence>
<dbReference type="CDD" id="cd06849">
    <property type="entry name" value="lipoyl_domain"/>
    <property type="match status" value="1"/>
</dbReference>
<dbReference type="InterPro" id="IPR023213">
    <property type="entry name" value="CAT-like_dom_sf"/>
</dbReference>
<comment type="similarity">
    <text evidence="3 10">Belongs to the 2-oxoacid dehydrogenase family.</text>
</comment>
<dbReference type="InterPro" id="IPR036625">
    <property type="entry name" value="E3-bd_dom_sf"/>
</dbReference>
<proteinExistence type="inferred from homology"/>
<dbReference type="Gene3D" id="2.40.50.100">
    <property type="match status" value="1"/>
</dbReference>
<dbReference type="FunFam" id="2.40.50.100:FF:000013">
    <property type="entry name" value="Dihydrolipoamide acetyltransferase component of pyruvate dehydrogenase complex"/>
    <property type="match status" value="1"/>
</dbReference>
<dbReference type="InterPro" id="IPR050743">
    <property type="entry name" value="2-oxoacid_DH_E2_comp"/>
</dbReference>
<dbReference type="EC" id="2.3.1.-" evidence="10"/>
<name>A0A6A4VBJ1_AMPAM</name>
<sequence length="502" mass="54056">MALLLTHLSRRLQPTHSLQLAGRALSRSSSARLCSAPLPSPLCDEHSRRVCRRPGAAPALAVRRLHTGDRRAGKVVPFLLSDIGEGIVEVVIKEWYVKEGDSVSQFDSLCEVQSDKASVTITSRYDGVVRKLYYSVDDMARVGQPLVDIESEPGSSDSEDEVQERDAIAVVGGEHYVLPTPTKVLTTPAVRRIAMENNVVLGEVRGTGKDGRILKEDVLRYVQEKEKGKPPKETAPAAPKKPAVQEVPKEAPKAPVETVAPRAQTVLLAEDKTAPVSGFTKAMVKAMKLSMTVPHFGYCDEIEMTTLVNLRPALKKSAEAFGVKFSYMPVIIKACSMALLQYPVLNASVDAACENITYKASHNIGIAMDTPNGLVVPNVKQVQNLTVLEVAQELNRLQALGARGQLTAADLAGGTFSLSNIGAIGGTYAKPVIVPPEVAIGAIGRIQKLPRFAADGSVVAAHVMQVSWSADHRVIDGATMARFSNVMKAFLEQPAAMLLQMK</sequence>
<protein>
    <recommendedName>
        <fullName evidence="10">Dihydrolipoamide acetyltransferase component of pyruvate dehydrogenase complex</fullName>
        <ecNumber evidence="10">2.3.1.-</ecNumber>
    </recommendedName>
</protein>
<dbReference type="SUPFAM" id="SSF51230">
    <property type="entry name" value="Single hybrid motif"/>
    <property type="match status" value="1"/>
</dbReference>
<keyword evidence="4 10" id="KW-0808">Transferase</keyword>
<dbReference type="GO" id="GO:0016407">
    <property type="term" value="F:acetyltransferase activity"/>
    <property type="evidence" value="ECO:0007669"/>
    <property type="project" value="TreeGrafter"/>
</dbReference>